<dbReference type="Pfam" id="PF00024">
    <property type="entry name" value="PAN_1"/>
    <property type="match status" value="1"/>
</dbReference>
<accession>A0A6A4WKL8</accession>
<dbReference type="InterPro" id="IPR003609">
    <property type="entry name" value="Pan_app"/>
</dbReference>
<feature type="signal peptide" evidence="1">
    <location>
        <begin position="1"/>
        <end position="25"/>
    </location>
</feature>
<evidence type="ECO:0000259" key="2">
    <source>
        <dbReference type="PROSITE" id="PS50041"/>
    </source>
</evidence>
<dbReference type="CDD" id="cd00037">
    <property type="entry name" value="CLECT"/>
    <property type="match status" value="1"/>
</dbReference>
<evidence type="ECO:0000256" key="1">
    <source>
        <dbReference type="SAM" id="SignalP"/>
    </source>
</evidence>
<comment type="caution">
    <text evidence="3">The sequence shown here is derived from an EMBL/GenBank/DDBJ whole genome shotgun (WGS) entry which is preliminary data.</text>
</comment>
<dbReference type="InterPro" id="IPR016186">
    <property type="entry name" value="C-type_lectin-like/link_sf"/>
</dbReference>
<dbReference type="Gene3D" id="3.10.100.10">
    <property type="entry name" value="Mannose-Binding Protein A, subunit A"/>
    <property type="match status" value="1"/>
</dbReference>
<keyword evidence="4" id="KW-1185">Reference proteome</keyword>
<feature type="domain" description="C-type lectin" evidence="2">
    <location>
        <begin position="170"/>
        <end position="286"/>
    </location>
</feature>
<evidence type="ECO:0000313" key="3">
    <source>
        <dbReference type="EMBL" id="KAF0304210.1"/>
    </source>
</evidence>
<dbReference type="InterPro" id="IPR016187">
    <property type="entry name" value="CTDL_fold"/>
</dbReference>
<sequence length="396" mass="42957">MAGLRLCRVSVLVWLTLQVADRGLAQMAADSRLQPVYEEPRTFWPDGLSHSFQNTDQCLCLAMCQARPNCLGVAYNVAGGDCHLSARPPMYNNTKPSDQPWLFTHRAGQGGVLCELFSRVQASSSMNAADADSGVQAIKFLRPAGSPPEHYVEGPAGYFALKNTTLLNASDAHQACAEEGGILYPAESREHILSVVRDLMSVQSPHLAGGTAQYQRRGVFVGLDDTLTFTSQRSTFVSSRSGTVTELHWSPGEPNSDQSSCVYVNIDSDYHLNDIACGAQLFSMCQFVGRDEAVGRSWERDAAGMTLHLGGVFQLHSVRYEGGQTRQAEVRVTVSLPDGGEMPCATAAAELAAPLHFSRQLVCQPAVFASSVHLRFEGNQVVTGHPSVFATWLYDP</sequence>
<evidence type="ECO:0000313" key="4">
    <source>
        <dbReference type="Proteomes" id="UP000440578"/>
    </source>
</evidence>
<dbReference type="InterPro" id="IPR001304">
    <property type="entry name" value="C-type_lectin-like"/>
</dbReference>
<organism evidence="3 4">
    <name type="scientific">Amphibalanus amphitrite</name>
    <name type="common">Striped barnacle</name>
    <name type="synonym">Balanus amphitrite</name>
    <dbReference type="NCBI Taxonomy" id="1232801"/>
    <lineage>
        <taxon>Eukaryota</taxon>
        <taxon>Metazoa</taxon>
        <taxon>Ecdysozoa</taxon>
        <taxon>Arthropoda</taxon>
        <taxon>Crustacea</taxon>
        <taxon>Multicrustacea</taxon>
        <taxon>Cirripedia</taxon>
        <taxon>Thoracica</taxon>
        <taxon>Thoracicalcarea</taxon>
        <taxon>Balanomorpha</taxon>
        <taxon>Balanoidea</taxon>
        <taxon>Balanidae</taxon>
        <taxon>Amphibalaninae</taxon>
        <taxon>Amphibalanus</taxon>
    </lineage>
</organism>
<dbReference type="EMBL" id="VIIS01000864">
    <property type="protein sequence ID" value="KAF0304210.1"/>
    <property type="molecule type" value="Genomic_DNA"/>
</dbReference>
<dbReference type="AlphaFoldDB" id="A0A6A4WKL8"/>
<dbReference type="Proteomes" id="UP000440578">
    <property type="component" value="Unassembled WGS sequence"/>
</dbReference>
<feature type="chain" id="PRO_5025593158" description="C-type lectin domain-containing protein" evidence="1">
    <location>
        <begin position="26"/>
        <end position="396"/>
    </location>
</feature>
<dbReference type="PROSITE" id="PS50041">
    <property type="entry name" value="C_TYPE_LECTIN_2"/>
    <property type="match status" value="1"/>
</dbReference>
<protein>
    <recommendedName>
        <fullName evidence="2">C-type lectin domain-containing protein</fullName>
    </recommendedName>
</protein>
<name>A0A6A4WKL8_AMPAM</name>
<reference evidence="3 4" key="1">
    <citation type="submission" date="2019-07" db="EMBL/GenBank/DDBJ databases">
        <title>Draft genome assembly of a fouling barnacle, Amphibalanus amphitrite (Darwin, 1854): The first reference genome for Thecostraca.</title>
        <authorList>
            <person name="Kim W."/>
        </authorList>
    </citation>
    <scope>NUCLEOTIDE SEQUENCE [LARGE SCALE GENOMIC DNA]</scope>
    <source>
        <strain evidence="3">SNU_AA5</strain>
        <tissue evidence="3">Soma without cirri and trophi</tissue>
    </source>
</reference>
<keyword evidence="1" id="KW-0732">Signal</keyword>
<gene>
    <name evidence="3" type="ORF">FJT64_023945</name>
</gene>
<proteinExistence type="predicted"/>
<dbReference type="SUPFAM" id="SSF56436">
    <property type="entry name" value="C-type lectin-like"/>
    <property type="match status" value="1"/>
</dbReference>